<comment type="caution">
    <text evidence="1">The sequence shown here is derived from an EMBL/GenBank/DDBJ whole genome shotgun (WGS) entry which is preliminary data.</text>
</comment>
<accession>X1M311</accession>
<reference evidence="1" key="1">
    <citation type="journal article" date="2014" name="Front. Microbiol.">
        <title>High frequency of phylogenetically diverse reductive dehalogenase-homologous genes in deep subseafloor sedimentary metagenomes.</title>
        <authorList>
            <person name="Kawai M."/>
            <person name="Futagami T."/>
            <person name="Toyoda A."/>
            <person name="Takaki Y."/>
            <person name="Nishi S."/>
            <person name="Hori S."/>
            <person name="Arai W."/>
            <person name="Tsubouchi T."/>
            <person name="Morono Y."/>
            <person name="Uchiyama I."/>
            <person name="Ito T."/>
            <person name="Fujiyama A."/>
            <person name="Inagaki F."/>
            <person name="Takami H."/>
        </authorList>
    </citation>
    <scope>NUCLEOTIDE SEQUENCE</scope>
    <source>
        <strain evidence="1">Expedition CK06-06</strain>
    </source>
</reference>
<evidence type="ECO:0000313" key="1">
    <source>
        <dbReference type="EMBL" id="GAI25957.1"/>
    </source>
</evidence>
<protein>
    <recommendedName>
        <fullName evidence="2">PD-(D/E)XK endonuclease-like domain-containing protein</fullName>
    </recommendedName>
</protein>
<name>X1M311_9ZZZZ</name>
<proteinExistence type="predicted"/>
<dbReference type="Gene3D" id="3.90.320.10">
    <property type="match status" value="1"/>
</dbReference>
<sequence length="83" mass="9879">VDKDKLELKEFLIDYNKSQAESILKSLAQLQKQIDANIIPLRLASYPDYWECRYCQFKEICSMIDEGEVSWENFKKKIESQNK</sequence>
<dbReference type="AlphaFoldDB" id="X1M311"/>
<feature type="non-terminal residue" evidence="1">
    <location>
        <position position="1"/>
    </location>
</feature>
<dbReference type="EMBL" id="BARV01015023">
    <property type="protein sequence ID" value="GAI25957.1"/>
    <property type="molecule type" value="Genomic_DNA"/>
</dbReference>
<evidence type="ECO:0008006" key="2">
    <source>
        <dbReference type="Google" id="ProtNLM"/>
    </source>
</evidence>
<organism evidence="1">
    <name type="scientific">marine sediment metagenome</name>
    <dbReference type="NCBI Taxonomy" id="412755"/>
    <lineage>
        <taxon>unclassified sequences</taxon>
        <taxon>metagenomes</taxon>
        <taxon>ecological metagenomes</taxon>
    </lineage>
</organism>
<gene>
    <name evidence="1" type="ORF">S06H3_26033</name>
</gene>
<dbReference type="InterPro" id="IPR011604">
    <property type="entry name" value="PDDEXK-like_dom_sf"/>
</dbReference>